<dbReference type="InterPro" id="IPR045508">
    <property type="entry name" value="DUF6482"/>
</dbReference>
<keyword evidence="2" id="KW-1185">Reference proteome</keyword>
<dbReference type="Proteomes" id="UP000250744">
    <property type="component" value="Unassembled WGS sequence"/>
</dbReference>
<evidence type="ECO:0000313" key="1">
    <source>
        <dbReference type="EMBL" id="RAU17561.1"/>
    </source>
</evidence>
<dbReference type="EMBL" id="QKRX01000009">
    <property type="protein sequence ID" value="RAU17561.1"/>
    <property type="molecule type" value="Genomic_DNA"/>
</dbReference>
<proteinExistence type="predicted"/>
<protein>
    <submittedName>
        <fullName evidence="1">Uncharacterized protein</fullName>
    </submittedName>
</protein>
<name>A0A364NKJ4_9GAMM</name>
<dbReference type="OrthoDB" id="5600613at2"/>
<gene>
    <name evidence="1" type="ORF">DN062_12795</name>
</gene>
<dbReference type="Pfam" id="PF20090">
    <property type="entry name" value="DUF6482"/>
    <property type="match status" value="1"/>
</dbReference>
<sequence length="104" mass="11756">MKTTLDALQKNAIRIHELRLRSLECELYMVSVIDELGRELMVCDQHGSPLSFRSQLAAKKPFKGLGIEKTLLIHDSPYNEMIGVNNAKVDPMLVKIANPDQDYS</sequence>
<accession>A0A364NKJ4</accession>
<dbReference type="AlphaFoldDB" id="A0A364NKJ4"/>
<reference evidence="1 2" key="1">
    <citation type="submission" date="2018-06" db="EMBL/GenBank/DDBJ databases">
        <title>Nitrincola tibetense sp. nov., isolated from Lake XuguoCo on Tibetan Plateau.</title>
        <authorList>
            <person name="Xing P."/>
        </authorList>
    </citation>
    <scope>NUCLEOTIDE SEQUENCE [LARGE SCALE GENOMIC DNA]</scope>
    <source>
        <strain evidence="2">xg18</strain>
    </source>
</reference>
<comment type="caution">
    <text evidence="1">The sequence shown here is derived from an EMBL/GenBank/DDBJ whole genome shotgun (WGS) entry which is preliminary data.</text>
</comment>
<organism evidence="1 2">
    <name type="scientific">Nitrincola tibetensis</name>
    <dbReference type="NCBI Taxonomy" id="2219697"/>
    <lineage>
        <taxon>Bacteria</taxon>
        <taxon>Pseudomonadati</taxon>
        <taxon>Pseudomonadota</taxon>
        <taxon>Gammaproteobacteria</taxon>
        <taxon>Oceanospirillales</taxon>
        <taxon>Oceanospirillaceae</taxon>
        <taxon>Nitrincola</taxon>
    </lineage>
</organism>
<evidence type="ECO:0000313" key="2">
    <source>
        <dbReference type="Proteomes" id="UP000250744"/>
    </source>
</evidence>
<dbReference type="RefSeq" id="WP_112159713.1">
    <property type="nucleotide sequence ID" value="NZ_QKRX01000009.1"/>
</dbReference>